<dbReference type="SUPFAM" id="SSF51215">
    <property type="entry name" value="Regulatory protein AraC"/>
    <property type="match status" value="1"/>
</dbReference>
<sequence length="311" mass="35728">MKRSGRHVQEIRYQPEGSYPYDLEVFRVSELRRRTSREGMRRTYGYTFYMLILVTEGQCIQLLDFEPCAGQAGSLVVVRPGQAHNFGEREDWDGWILLVRPEFLWPASSDESLRSEFNIERLPTCLEVDTDGLTRATTAIEWMRQDAAAHDPDGSGPARRDRGRSAEWVEAVQAHLRHALYALVSWLVVAYGDEHLEQPRKRPALKRFHLFKELVEQHFTEWKDIGTYAAELSCTERSLTRAVLDAKGISAKEFVLRRLSLEAKRLLIHTDWPVGVIAGKLGFKEATHFSKFFRSTVGCTPLQFRFTDGHG</sequence>
<proteinExistence type="predicted"/>
<keyword evidence="2" id="KW-0238">DNA-binding</keyword>
<dbReference type="PANTHER" id="PTHR43280:SF32">
    <property type="entry name" value="TRANSCRIPTIONAL REGULATORY PROTEIN"/>
    <property type="match status" value="1"/>
</dbReference>
<dbReference type="EMBL" id="CP065053">
    <property type="protein sequence ID" value="QPI51438.1"/>
    <property type="molecule type" value="Genomic_DNA"/>
</dbReference>
<dbReference type="InterPro" id="IPR009057">
    <property type="entry name" value="Homeodomain-like_sf"/>
</dbReference>
<dbReference type="Gene3D" id="1.10.10.60">
    <property type="entry name" value="Homeodomain-like"/>
    <property type="match status" value="1"/>
</dbReference>
<reference evidence="5 6" key="1">
    <citation type="submission" date="2020-11" db="EMBL/GenBank/DDBJ databases">
        <authorList>
            <person name="Sun Q."/>
        </authorList>
    </citation>
    <scope>NUCLEOTIDE SEQUENCE [LARGE SCALE GENOMIC DNA]</scope>
    <source>
        <strain evidence="5 6">P8398</strain>
    </source>
</reference>
<dbReference type="InterPro" id="IPR018060">
    <property type="entry name" value="HTH_AraC"/>
</dbReference>
<name>A0AA49A9A6_9BURK</name>
<accession>A0AA49A9A6</accession>
<dbReference type="PANTHER" id="PTHR43280">
    <property type="entry name" value="ARAC-FAMILY TRANSCRIPTIONAL REGULATOR"/>
    <property type="match status" value="1"/>
</dbReference>
<organism evidence="5 6">
    <name type="scientific">Massilia antarctica</name>
    <dbReference type="NCBI Taxonomy" id="2765360"/>
    <lineage>
        <taxon>Bacteria</taxon>
        <taxon>Pseudomonadati</taxon>
        <taxon>Pseudomonadota</taxon>
        <taxon>Betaproteobacteria</taxon>
        <taxon>Burkholderiales</taxon>
        <taxon>Oxalobacteraceae</taxon>
        <taxon>Telluria group</taxon>
        <taxon>Massilia</taxon>
    </lineage>
</organism>
<evidence type="ECO:0000256" key="3">
    <source>
        <dbReference type="ARBA" id="ARBA00023163"/>
    </source>
</evidence>
<feature type="domain" description="HTH araC/xylS-type" evidence="4">
    <location>
        <begin position="209"/>
        <end position="307"/>
    </location>
</feature>
<dbReference type="RefSeq" id="WP_379674736.1">
    <property type="nucleotide sequence ID" value="NZ_JBHMES010000021.1"/>
</dbReference>
<dbReference type="InterPro" id="IPR037923">
    <property type="entry name" value="HTH-like"/>
</dbReference>
<evidence type="ECO:0000256" key="2">
    <source>
        <dbReference type="ARBA" id="ARBA00023125"/>
    </source>
</evidence>
<keyword evidence="6" id="KW-1185">Reference proteome</keyword>
<keyword evidence="3" id="KW-0804">Transcription</keyword>
<evidence type="ECO:0000313" key="5">
    <source>
        <dbReference type="EMBL" id="QPI51438.1"/>
    </source>
</evidence>
<dbReference type="Pfam" id="PF02311">
    <property type="entry name" value="AraC_binding"/>
    <property type="match status" value="1"/>
</dbReference>
<dbReference type="SUPFAM" id="SSF46689">
    <property type="entry name" value="Homeodomain-like"/>
    <property type="match status" value="1"/>
</dbReference>
<evidence type="ECO:0000313" key="6">
    <source>
        <dbReference type="Proteomes" id="UP000662888"/>
    </source>
</evidence>
<dbReference type="SMART" id="SM00342">
    <property type="entry name" value="HTH_ARAC"/>
    <property type="match status" value="1"/>
</dbReference>
<keyword evidence="1" id="KW-0805">Transcription regulation</keyword>
<evidence type="ECO:0000256" key="1">
    <source>
        <dbReference type="ARBA" id="ARBA00023015"/>
    </source>
</evidence>
<protein>
    <submittedName>
        <fullName evidence="5">Helix-turn-helix domain-containing protein</fullName>
    </submittedName>
</protein>
<dbReference type="Proteomes" id="UP000662888">
    <property type="component" value="Chromosome"/>
</dbReference>
<dbReference type="PROSITE" id="PS01124">
    <property type="entry name" value="HTH_ARAC_FAMILY_2"/>
    <property type="match status" value="1"/>
</dbReference>
<dbReference type="Pfam" id="PF12833">
    <property type="entry name" value="HTH_18"/>
    <property type="match status" value="1"/>
</dbReference>
<dbReference type="InterPro" id="IPR003313">
    <property type="entry name" value="AraC-bd"/>
</dbReference>
<evidence type="ECO:0000259" key="4">
    <source>
        <dbReference type="PROSITE" id="PS01124"/>
    </source>
</evidence>
<gene>
    <name evidence="5" type="ORF">IV454_07955</name>
</gene>